<organism evidence="2 3">
    <name type="scientific">Mycobacterium phage MooMoo</name>
    <dbReference type="NCBI Taxonomy" id="2108127"/>
    <lineage>
        <taxon>Viruses</taxon>
        <taxon>Duplodnaviria</taxon>
        <taxon>Heunggongvirae</taxon>
        <taxon>Uroviricota</taxon>
        <taxon>Caudoviricetes</taxon>
        <taxon>Gracegardnervirinae</taxon>
        <taxon>Moomoovirus</taxon>
        <taxon>Moomoovirus moomoo</taxon>
    </lineage>
</organism>
<dbReference type="GeneID" id="60335217"/>
<feature type="transmembrane region" description="Helical" evidence="1">
    <location>
        <begin position="12"/>
        <end position="30"/>
    </location>
</feature>
<protein>
    <submittedName>
        <fullName evidence="2">Membrane protein</fullName>
    </submittedName>
</protein>
<dbReference type="KEGG" id="vg:60335217"/>
<accession>A0A2P1JR71</accession>
<sequence length="100" mass="11053">MTGFWNPEFWNGIGIVGLVLMIGFLFLLSLQRGWLILGIHHREIMDAKDRENMALMERSRKDAESISTLSLAVTKQTATEDAVTKILAALRETIAAGGGH</sequence>
<reference evidence="3" key="1">
    <citation type="submission" date="2018-02" db="EMBL/GenBank/DDBJ databases">
        <authorList>
            <person name="Cohen D.B."/>
            <person name="Kent A.D."/>
        </authorList>
    </citation>
    <scope>NUCLEOTIDE SEQUENCE [LARGE SCALE GENOMIC DNA]</scope>
</reference>
<keyword evidence="3" id="KW-1185">Reference proteome</keyword>
<dbReference type="EMBL" id="MH001449">
    <property type="protein sequence ID" value="AVO21637.1"/>
    <property type="molecule type" value="Genomic_DNA"/>
</dbReference>
<dbReference type="Proteomes" id="UP000241634">
    <property type="component" value="Segment"/>
</dbReference>
<evidence type="ECO:0000313" key="3">
    <source>
        <dbReference type="Proteomes" id="UP000241634"/>
    </source>
</evidence>
<name>A0A2P1JR71_9CAUD</name>
<evidence type="ECO:0000313" key="2">
    <source>
        <dbReference type="EMBL" id="AVO21637.1"/>
    </source>
</evidence>
<keyword evidence="1" id="KW-1133">Transmembrane helix</keyword>
<keyword evidence="1" id="KW-0472">Membrane</keyword>
<gene>
    <name evidence="2" type="primary">31</name>
    <name evidence="2" type="ORF">SEA_MOOMOO_31</name>
</gene>
<evidence type="ECO:0000256" key="1">
    <source>
        <dbReference type="SAM" id="Phobius"/>
    </source>
</evidence>
<proteinExistence type="predicted"/>
<dbReference type="RefSeq" id="YP_009963632.1">
    <property type="nucleotide sequence ID" value="NC_051721.1"/>
</dbReference>
<keyword evidence="1" id="KW-0812">Transmembrane</keyword>